<dbReference type="InterPro" id="IPR008427">
    <property type="entry name" value="Extracellular_membr_CFEM_dom"/>
</dbReference>
<feature type="disulfide bond" evidence="15">
    <location>
        <begin position="118"/>
        <end position="125"/>
    </location>
</feature>
<dbReference type="GO" id="GO:0046872">
    <property type="term" value="F:metal ion binding"/>
    <property type="evidence" value="ECO:0007669"/>
    <property type="project" value="UniProtKB-UniRule"/>
</dbReference>
<feature type="disulfide bond" evidence="15">
    <location>
        <begin position="127"/>
        <end position="160"/>
    </location>
</feature>
<dbReference type="InterPro" id="IPR051735">
    <property type="entry name" value="CFEM_domain"/>
</dbReference>
<evidence type="ECO:0000259" key="17">
    <source>
        <dbReference type="PROSITE" id="PS52012"/>
    </source>
</evidence>
<feature type="binding site" description="axial binding residue" evidence="15">
    <location>
        <position position="122"/>
    </location>
    <ligand>
        <name>heme</name>
        <dbReference type="ChEBI" id="CHEBI:30413"/>
    </ligand>
    <ligandPart>
        <name>Fe</name>
        <dbReference type="ChEBI" id="CHEBI:18248"/>
    </ligandPart>
</feature>
<evidence type="ECO:0000256" key="7">
    <source>
        <dbReference type="ARBA" id="ARBA00022622"/>
    </source>
</evidence>
<evidence type="ECO:0000256" key="3">
    <source>
        <dbReference type="ARBA" id="ARBA00010031"/>
    </source>
</evidence>
<dbReference type="PANTHER" id="PTHR37928">
    <property type="entry name" value="CFEM DOMAIN PROTEIN (AFU_ORTHOLOGUE AFUA_6G14090)"/>
    <property type="match status" value="1"/>
</dbReference>
<dbReference type="GO" id="GO:0098552">
    <property type="term" value="C:side of membrane"/>
    <property type="evidence" value="ECO:0007669"/>
    <property type="project" value="UniProtKB-KW"/>
</dbReference>
<keyword evidence="19" id="KW-1185">Reference proteome</keyword>
<keyword evidence="14" id="KW-0449">Lipoprotein</keyword>
<dbReference type="HOGENOM" id="CLU_063084_0_1_1"/>
<dbReference type="SMART" id="SM00747">
    <property type="entry name" value="CFEM"/>
    <property type="match status" value="1"/>
</dbReference>
<keyword evidence="8 15" id="KW-0479">Metal-binding</keyword>
<evidence type="ECO:0000256" key="8">
    <source>
        <dbReference type="ARBA" id="ARBA00022723"/>
    </source>
</evidence>
<dbReference type="OrthoDB" id="1193027at2759"/>
<comment type="caution">
    <text evidence="15">Lacks conserved residue(s) required for the propagation of feature annotation.</text>
</comment>
<sequence>MPASSKPQPPYLAEKRDGADQGVHRGSLDAAWPIGQLGVRACVWKHCPAIETHLTHKSTINVFKFPKQLLNTIKMKSAAFAFTLVAAVAAQDIAALAQCGQTCANNMVAPDKAKELGCQANDLKCLCAEPRFFYGLRDCSHAICSQQDANKVVDYGVKICQSAGVEVTSGTSGPSQTSSNGEATQTGSNGGDASHTGSNGGDASQTGTNSGDATQTGEGGSGAQVTTIYSTETGTDGKVITTPVATSTIESGNSGNGGAGGSVLTYTTNGSQVVTTLATAVSSPTGTESSGATETGAGSESSTGGSGSESSTSGSGSESTSEGNGGASQTSEGGSGSQTTGNGGATSTSKGLAAQITAAPGILAAAGLAALLI</sequence>
<evidence type="ECO:0000256" key="5">
    <source>
        <dbReference type="ARBA" id="ARBA00022525"/>
    </source>
</evidence>
<evidence type="ECO:0000256" key="13">
    <source>
        <dbReference type="ARBA" id="ARBA00023180"/>
    </source>
</evidence>
<dbReference type="EMBL" id="GL698512">
    <property type="protein sequence ID" value="EFY88394.1"/>
    <property type="molecule type" value="Genomic_DNA"/>
</dbReference>
<dbReference type="GO" id="GO:0005576">
    <property type="term" value="C:extracellular region"/>
    <property type="evidence" value="ECO:0007669"/>
    <property type="project" value="UniProtKB-SubCell"/>
</dbReference>
<keyword evidence="6 15" id="KW-0349">Heme</keyword>
<dbReference type="Proteomes" id="UP000002499">
    <property type="component" value="Unassembled WGS sequence"/>
</dbReference>
<accession>E9E6V5</accession>
<feature type="region of interest" description="Disordered" evidence="16">
    <location>
        <begin position="280"/>
        <end position="350"/>
    </location>
</feature>
<feature type="domain" description="CFEM" evidence="17">
    <location>
        <begin position="71"/>
        <end position="188"/>
    </location>
</feature>
<evidence type="ECO:0000256" key="11">
    <source>
        <dbReference type="ARBA" id="ARBA00023136"/>
    </source>
</evidence>
<proteinExistence type="inferred from homology"/>
<feature type="compositionally biased region" description="Gly residues" evidence="16">
    <location>
        <begin position="333"/>
        <end position="344"/>
    </location>
</feature>
<feature type="compositionally biased region" description="Polar residues" evidence="16">
    <location>
        <begin position="195"/>
        <end position="216"/>
    </location>
</feature>
<feature type="region of interest" description="Disordered" evidence="16">
    <location>
        <begin position="166"/>
        <end position="223"/>
    </location>
</feature>
<keyword evidence="9" id="KW-0732">Signal</keyword>
<feature type="compositionally biased region" description="Low complexity" evidence="16">
    <location>
        <begin position="168"/>
        <end position="181"/>
    </location>
</feature>
<keyword evidence="13" id="KW-0325">Glycoprotein</keyword>
<evidence type="ECO:0000256" key="1">
    <source>
        <dbReference type="ARBA" id="ARBA00004609"/>
    </source>
</evidence>
<name>E9E6V5_METAQ</name>
<evidence type="ECO:0000256" key="16">
    <source>
        <dbReference type="SAM" id="MobiDB-lite"/>
    </source>
</evidence>
<dbReference type="PANTHER" id="PTHR37928:SF1">
    <property type="entry name" value="CFEM DOMAIN PROTEIN (AFU_ORTHOLOGUE AFUA_6G14090)"/>
    <property type="match status" value="1"/>
</dbReference>
<evidence type="ECO:0000256" key="6">
    <source>
        <dbReference type="ARBA" id="ARBA00022617"/>
    </source>
</evidence>
<dbReference type="InParanoid" id="E9E6V5"/>
<keyword evidence="11" id="KW-0472">Membrane</keyword>
<evidence type="ECO:0000256" key="9">
    <source>
        <dbReference type="ARBA" id="ARBA00022729"/>
    </source>
</evidence>
<comment type="similarity">
    <text evidence="3">Belongs to the RBT5 family.</text>
</comment>
<dbReference type="PROSITE" id="PS52012">
    <property type="entry name" value="CFEM"/>
    <property type="match status" value="1"/>
</dbReference>
<comment type="subcellular location">
    <subcellularLocation>
        <location evidence="1">Cell membrane</location>
        <topology evidence="1">Lipid-anchor</topology>
        <topology evidence="1">GPI-anchor</topology>
    </subcellularLocation>
    <subcellularLocation>
        <location evidence="2">Secreted</location>
    </subcellularLocation>
</comment>
<dbReference type="Pfam" id="PF05730">
    <property type="entry name" value="CFEM"/>
    <property type="match status" value="1"/>
</dbReference>
<keyword evidence="7" id="KW-0336">GPI-anchor</keyword>
<evidence type="ECO:0000256" key="12">
    <source>
        <dbReference type="ARBA" id="ARBA00023157"/>
    </source>
</evidence>
<dbReference type="AlphaFoldDB" id="E9E6V5"/>
<feature type="compositionally biased region" description="Low complexity" evidence="16">
    <location>
        <begin position="282"/>
        <end position="332"/>
    </location>
</feature>
<evidence type="ECO:0000256" key="2">
    <source>
        <dbReference type="ARBA" id="ARBA00004613"/>
    </source>
</evidence>
<evidence type="ECO:0000313" key="19">
    <source>
        <dbReference type="Proteomes" id="UP000002499"/>
    </source>
</evidence>
<keyword evidence="10 15" id="KW-0408">Iron</keyword>
<dbReference type="eggNOG" id="ENOG502S1H2">
    <property type="taxonomic scope" value="Eukaryota"/>
</dbReference>
<reference evidence="18 19" key="1">
    <citation type="journal article" date="2011" name="PLoS Genet.">
        <title>Genome sequencing and comparative transcriptomics of the model entomopathogenic fungi Metarhizium anisopliae and M. acridum.</title>
        <authorList>
            <person name="Gao Q."/>
            <person name="Jin K."/>
            <person name="Ying S.H."/>
            <person name="Zhang Y."/>
            <person name="Xiao G."/>
            <person name="Shang Y."/>
            <person name="Duan Z."/>
            <person name="Hu X."/>
            <person name="Xie X.Q."/>
            <person name="Zhou G."/>
            <person name="Peng G."/>
            <person name="Luo Z."/>
            <person name="Huang W."/>
            <person name="Wang B."/>
            <person name="Fang W."/>
            <person name="Wang S."/>
            <person name="Zhong Y."/>
            <person name="Ma L.J."/>
            <person name="St Leger R.J."/>
            <person name="Zhao G.P."/>
            <person name="Pei Y."/>
            <person name="Feng M.G."/>
            <person name="Xia Y."/>
            <person name="Wang C."/>
        </authorList>
    </citation>
    <scope>NUCLEOTIDE SEQUENCE [LARGE SCALE GENOMIC DNA]</scope>
    <source>
        <strain evidence="18 19">CQMa 102</strain>
    </source>
</reference>
<keyword evidence="4" id="KW-1003">Cell membrane</keyword>
<evidence type="ECO:0000256" key="14">
    <source>
        <dbReference type="ARBA" id="ARBA00023288"/>
    </source>
</evidence>
<evidence type="ECO:0000256" key="10">
    <source>
        <dbReference type="ARBA" id="ARBA00023004"/>
    </source>
</evidence>
<keyword evidence="12 15" id="KW-1015">Disulfide bond</keyword>
<gene>
    <name evidence="18" type="ORF">MAC_05603</name>
</gene>
<dbReference type="GO" id="GO:0005886">
    <property type="term" value="C:plasma membrane"/>
    <property type="evidence" value="ECO:0007669"/>
    <property type="project" value="UniProtKB-SubCell"/>
</dbReference>
<evidence type="ECO:0000256" key="15">
    <source>
        <dbReference type="PROSITE-ProRule" id="PRU01356"/>
    </source>
</evidence>
<keyword evidence="5" id="KW-0964">Secreted</keyword>
<dbReference type="OMA" id="VSDCAQM"/>
<feature type="region of interest" description="Disordered" evidence="16">
    <location>
        <begin position="1"/>
        <end position="20"/>
    </location>
</feature>
<dbReference type="KEGG" id="maw:19249914"/>
<dbReference type="GeneID" id="19249914"/>
<protein>
    <submittedName>
        <fullName evidence="18">CFEM domain containing protein</fullName>
    </submittedName>
</protein>
<evidence type="ECO:0000256" key="4">
    <source>
        <dbReference type="ARBA" id="ARBA00022475"/>
    </source>
</evidence>
<evidence type="ECO:0000313" key="18">
    <source>
        <dbReference type="EMBL" id="EFY88394.1"/>
    </source>
</evidence>
<organism evidence="19">
    <name type="scientific">Metarhizium acridum (strain CQMa 102)</name>
    <dbReference type="NCBI Taxonomy" id="655827"/>
    <lineage>
        <taxon>Eukaryota</taxon>
        <taxon>Fungi</taxon>
        <taxon>Dikarya</taxon>
        <taxon>Ascomycota</taxon>
        <taxon>Pezizomycotina</taxon>
        <taxon>Sordariomycetes</taxon>
        <taxon>Hypocreomycetidae</taxon>
        <taxon>Hypocreales</taxon>
        <taxon>Clavicipitaceae</taxon>
        <taxon>Metarhizium</taxon>
    </lineage>
</organism>